<dbReference type="Pfam" id="PF04097">
    <property type="entry name" value="Nic96"/>
    <property type="match status" value="1"/>
</dbReference>
<comment type="similarity">
    <text evidence="2">Belongs to the nucleoporin interacting component (NIC) family.</text>
</comment>
<dbReference type="OMA" id="CHIAMSH"/>
<dbReference type="GO" id="GO:0005643">
    <property type="term" value="C:nuclear pore"/>
    <property type="evidence" value="ECO:0007669"/>
    <property type="project" value="InterPro"/>
</dbReference>
<feature type="compositionally biased region" description="Low complexity" evidence="4">
    <location>
        <begin position="741"/>
        <end position="752"/>
    </location>
</feature>
<dbReference type="EMBL" id="KV407458">
    <property type="protein sequence ID" value="KZF22711.1"/>
    <property type="molecule type" value="Genomic_DNA"/>
</dbReference>
<reference evidence="7 8" key="1">
    <citation type="journal article" date="2016" name="Fungal Biol.">
        <title>The genome of Xylona heveae provides a window into fungal endophytism.</title>
        <authorList>
            <person name="Gazis R."/>
            <person name="Kuo A."/>
            <person name="Riley R."/>
            <person name="LaButti K."/>
            <person name="Lipzen A."/>
            <person name="Lin J."/>
            <person name="Amirebrahimi M."/>
            <person name="Hesse C.N."/>
            <person name="Spatafora J.W."/>
            <person name="Henrissat B."/>
            <person name="Hainaut M."/>
            <person name="Grigoriev I.V."/>
            <person name="Hibbett D.S."/>
        </authorList>
    </citation>
    <scope>NUCLEOTIDE SEQUENCE [LARGE SCALE GENOMIC DNA]</scope>
    <source>
        <strain evidence="7 8">TC161</strain>
    </source>
</reference>
<dbReference type="InterPro" id="IPR018484">
    <property type="entry name" value="FGGY_N"/>
</dbReference>
<evidence type="ECO:0000256" key="4">
    <source>
        <dbReference type="SAM" id="MobiDB-lite"/>
    </source>
</evidence>
<evidence type="ECO:0000259" key="6">
    <source>
        <dbReference type="Pfam" id="PF02782"/>
    </source>
</evidence>
<feature type="region of interest" description="Disordered" evidence="4">
    <location>
        <begin position="1"/>
        <end position="31"/>
    </location>
</feature>
<evidence type="ECO:0000256" key="2">
    <source>
        <dbReference type="ARBA" id="ARBA00010186"/>
    </source>
</evidence>
<dbReference type="GeneID" id="28899038"/>
<evidence type="ECO:0000313" key="7">
    <source>
        <dbReference type="EMBL" id="KZF22711.1"/>
    </source>
</evidence>
<dbReference type="RefSeq" id="XP_018188266.1">
    <property type="nucleotide sequence ID" value="XM_018333901.1"/>
</dbReference>
<keyword evidence="8" id="KW-1185">Reference proteome</keyword>
<dbReference type="InterPro" id="IPR007231">
    <property type="entry name" value="Nucleoporin_int_Nup93/Nic96"/>
</dbReference>
<dbReference type="GO" id="GO:0017056">
    <property type="term" value="F:structural constituent of nuclear pore"/>
    <property type="evidence" value="ECO:0007669"/>
    <property type="project" value="InterPro"/>
</dbReference>
<dbReference type="Pfam" id="PF02782">
    <property type="entry name" value="FGGY_C"/>
    <property type="match status" value="1"/>
</dbReference>
<keyword evidence="7" id="KW-0418">Kinase</keyword>
<dbReference type="GO" id="GO:0006606">
    <property type="term" value="P:protein import into nucleus"/>
    <property type="evidence" value="ECO:0007669"/>
    <property type="project" value="TreeGrafter"/>
</dbReference>
<accession>A0A165GX42</accession>
<gene>
    <name evidence="7" type="ORF">L228DRAFT_255928</name>
</gene>
<dbReference type="STRING" id="1328760.A0A165GX42"/>
<keyword evidence="3" id="KW-0539">Nucleus</keyword>
<dbReference type="OrthoDB" id="1918363at2759"/>
<dbReference type="NCBIfam" id="TIGR01315">
    <property type="entry name" value="5C_CHO_kinase"/>
    <property type="match status" value="1"/>
</dbReference>
<feature type="compositionally biased region" description="Polar residues" evidence="4">
    <location>
        <begin position="631"/>
        <end position="652"/>
    </location>
</feature>
<feature type="compositionally biased region" description="Polar residues" evidence="4">
    <location>
        <begin position="955"/>
        <end position="966"/>
    </location>
</feature>
<proteinExistence type="inferred from homology"/>
<dbReference type="InterPro" id="IPR018485">
    <property type="entry name" value="FGGY_C"/>
</dbReference>
<dbReference type="PANTHER" id="PTHR11225:SF4">
    <property type="entry name" value="NUCLEAR PORE COMPLEX PROTEIN NUP93"/>
    <property type="match status" value="1"/>
</dbReference>
<evidence type="ECO:0000313" key="8">
    <source>
        <dbReference type="Proteomes" id="UP000076632"/>
    </source>
</evidence>
<feature type="compositionally biased region" description="Polar residues" evidence="4">
    <location>
        <begin position="709"/>
        <end position="730"/>
    </location>
</feature>
<dbReference type="InterPro" id="IPR043129">
    <property type="entry name" value="ATPase_NBD"/>
</dbReference>
<dbReference type="GO" id="GO:0016973">
    <property type="term" value="P:poly(A)+ mRNA export from nucleus"/>
    <property type="evidence" value="ECO:0007669"/>
    <property type="project" value="TreeGrafter"/>
</dbReference>
<dbReference type="GO" id="GO:0005975">
    <property type="term" value="P:carbohydrate metabolic process"/>
    <property type="evidence" value="ECO:0007669"/>
    <property type="project" value="InterPro"/>
</dbReference>
<protein>
    <submittedName>
        <fullName evidence="7">Pentulose kinase</fullName>
    </submittedName>
</protein>
<dbReference type="GO" id="GO:0016301">
    <property type="term" value="F:kinase activity"/>
    <property type="evidence" value="ECO:0007669"/>
    <property type="project" value="UniProtKB-KW"/>
</dbReference>
<dbReference type="PANTHER" id="PTHR11225">
    <property type="entry name" value="NUCLEAR PORE COMPLEX PROTEIN NUP93 NUCLEOPORIN NUP93 DEAD EYE PROTEIN"/>
    <property type="match status" value="1"/>
</dbReference>
<dbReference type="Gene3D" id="3.30.420.40">
    <property type="match status" value="1"/>
</dbReference>
<feature type="region of interest" description="Disordered" evidence="4">
    <location>
        <begin position="626"/>
        <end position="752"/>
    </location>
</feature>
<dbReference type="Gene3D" id="1.20.58.2240">
    <property type="match status" value="1"/>
</dbReference>
<dbReference type="CDD" id="cd07782">
    <property type="entry name" value="ASKHA_NBD_FGGY_D-RBK"/>
    <property type="match status" value="1"/>
</dbReference>
<name>A0A165GX42_XYLHT</name>
<dbReference type="Proteomes" id="UP000076632">
    <property type="component" value="Unassembled WGS sequence"/>
</dbReference>
<feature type="compositionally biased region" description="Basic residues" evidence="4">
    <location>
        <begin position="8"/>
        <end position="17"/>
    </location>
</feature>
<evidence type="ECO:0000256" key="3">
    <source>
        <dbReference type="ARBA" id="ARBA00023242"/>
    </source>
</evidence>
<feature type="compositionally biased region" description="Low complexity" evidence="4">
    <location>
        <begin position="685"/>
        <end position="700"/>
    </location>
</feature>
<dbReference type="FunCoup" id="A0A165GX42">
    <property type="interactions" value="1091"/>
</dbReference>
<feature type="compositionally biased region" description="Basic and acidic residues" evidence="4">
    <location>
        <begin position="20"/>
        <end position="31"/>
    </location>
</feature>
<dbReference type="Pfam" id="PF00370">
    <property type="entry name" value="FGGY_N"/>
    <property type="match status" value="1"/>
</dbReference>
<feature type="domain" description="Carbohydrate kinase FGGY N-terminal" evidence="5">
    <location>
        <begin position="36"/>
        <end position="207"/>
    </location>
</feature>
<evidence type="ECO:0000256" key="1">
    <source>
        <dbReference type="ARBA" id="ARBA00004259"/>
    </source>
</evidence>
<dbReference type="InParanoid" id="A0A165GX42"/>
<feature type="domain" description="Carbohydrate kinase FGGY C-terminal" evidence="6">
    <location>
        <begin position="333"/>
        <end position="545"/>
    </location>
</feature>
<dbReference type="GO" id="GO:0016773">
    <property type="term" value="F:phosphotransferase activity, alcohol group as acceptor"/>
    <property type="evidence" value="ECO:0007669"/>
    <property type="project" value="InterPro"/>
</dbReference>
<dbReference type="SUPFAM" id="SSF53067">
    <property type="entry name" value="Actin-like ATPase domain"/>
    <property type="match status" value="2"/>
</dbReference>
<comment type="subcellular location">
    <subcellularLocation>
        <location evidence="1">Nucleus envelope</location>
    </subcellularLocation>
</comment>
<keyword evidence="7" id="KW-0808">Transferase</keyword>
<feature type="compositionally biased region" description="Low complexity" evidence="4">
    <location>
        <begin position="653"/>
        <end position="663"/>
    </location>
</feature>
<organism evidence="7 8">
    <name type="scientific">Xylona heveae (strain CBS 132557 / TC161)</name>
    <dbReference type="NCBI Taxonomy" id="1328760"/>
    <lineage>
        <taxon>Eukaryota</taxon>
        <taxon>Fungi</taxon>
        <taxon>Dikarya</taxon>
        <taxon>Ascomycota</taxon>
        <taxon>Pezizomycotina</taxon>
        <taxon>Xylonomycetes</taxon>
        <taxon>Xylonales</taxon>
        <taxon>Xylonaceae</taxon>
        <taxon>Xylona</taxon>
    </lineage>
</organism>
<evidence type="ECO:0000259" key="5">
    <source>
        <dbReference type="Pfam" id="PF00370"/>
    </source>
</evidence>
<dbReference type="InterPro" id="IPR006003">
    <property type="entry name" value="FGGY_RbtK-like"/>
</dbReference>
<sequence length="1745" mass="191467">MEMPFRQPYRKPSRQQSRKMSTDPHNEINPHQEHFIGIDVGTGSARACIIDSKGDIVGLASENIGLWQPEQDFYEQSTNDIWRCICVCVQRALSQHGVEPDTVRGIGFDATCSLTLFSNDTDEPVSVTGPNFDSDRNVILWLDHRPIEETKKINATKHNLLRYVGGTMSIEMEMPKVLWLKNHMPKELFDRCKFFDLGDALTHIATGNETRSFCSTVCKQGYVPVGVDGSVKGWQEDFYNEIGLGELTEDNFKRMGGVDGVNGKYLSAGDLVGTLSEKAARELGLPAGIAVGSGVIDAYAGWIGTVGAKVKLSSHELAADVPKNDVSQAFGRLAAVAGTSTCHIAMSHDPVFVNGVWGPYKDVLIPDYWMAEGGQSATGELLKYVIETHPAFAQAMSVSETYNTNIYNYLNEHLREMQAKIDAPSVSYLGRHYFFYGDLFGNRSPIADPSMRGAVIGMSNDRSLDGLALNYYGVLEFIALQTRHIVEAMNDAGHTLNSIFMSGSQCQNDILMDLVATACNMPVVIPRYVHAAVCHGAAMLGAKAASADKNGKTEELWSIMDRMSKPGKVIHPSKDPYLTKLLDAKFKVFLDQCQTQRKLRKEIDEILVGTTVVLFITCAFPQCSPRARTESGATNTTPSAPQTGSLFGNSTASQPPQQSSLLSGFGAGAKPQQPSGGLFSGLGTQNQQPQQQQQQQQQQPSGGLFGASTAANTQPTAQPSLFSNTQQGTTAARPPGGSLLGSGTQTQTSLPQLQQDQVLQTSQPAYFESLLEKGRKRNHGARGESAFNELPSLQLGLGDIARRVREMGGSKEAAPRATATDSKAHYLLAASGVSPASAIRDLNTLQAQAHAPAAVQPSTQFDTDIEGYLNKLQTQSTLSMIAESLNRSARDFDSFLEENVSMEWDAQRRRIYEHFGLAPKLDASLKDDSPAFGASSPVAKGGFGRSTRRGKAQAAQGSRFGTSTGGNVFNASNMRTSVIGAPSHVSQAKAPLFADVAEQNGNAAPTAGDTRFRVEEEELFAKKVQQLNTSRLQERVFPVLLEFQGVESQYGGDASQQLAEAYGALIEIVNEDPNAESVSEPNAIKERQFAVDYLDEMPNSSKAMSTRKRIIDGSRRFLEKQFYQNLEAQIARNPREASLGGIPTTLNKVRAFIRLRASRKDLVQDNGDLQMLGDDYCWVLIFYLLRAGLVKEAAEYVTSNGAAFRNIDRNFVTYITSYANSPDRRLPRALQDRINSEYSQRSRIAPEHSIDPYRMACYKVVGRCELSKRSLEGVGQGVEDWIWLQFNLAREVNRVEEVATEVYGLEEVRAVIRDIGQRHFLKGSDNGAGYGIFFRLQILGGMFEQAIAYLYPHSYVAAVHFAIALAFYGLLRVSDFMSSESELLSFNTKGLPQINFGRMLGYYTRDFRAGNVEAAADYLTLICLNADLPGPAGKSQSSLCHEALRELVLETREFAKLLGDIRKDGQRIKGAIEQRVKLIKLADQEEFLKAVTVQAAAVADDNGRTTDAVLLYHLAEEYDNVVQIINRALSEAIAVDLDQEPVRLQPLKPRNNITGASTNGSSNISEKNAAASDAGISFSLTTIEDPVVLALRMVNLYDSNAMYFKKIHKANRQAAALLLQMDHAKNLVRERKWALALDQISILSILPVTARSSVPLIRSAAQAFNSLPPVVAQLIGNLLMWTILCCGRHREILLSSEYEDRTRREMAESLLVTVKDLMVFAGLIRYKLPPRVFEALAHASQDLGA</sequence>
<feature type="region of interest" description="Disordered" evidence="4">
    <location>
        <begin position="928"/>
        <end position="966"/>
    </location>
</feature>